<comment type="caution">
    <text evidence="2">The sequence shown here is derived from an EMBL/GenBank/DDBJ whole genome shotgun (WGS) entry which is preliminary data.</text>
</comment>
<feature type="region of interest" description="Disordered" evidence="1">
    <location>
        <begin position="112"/>
        <end position="142"/>
    </location>
</feature>
<keyword evidence="3" id="KW-1185">Reference proteome</keyword>
<evidence type="ECO:0000256" key="1">
    <source>
        <dbReference type="SAM" id="MobiDB-lite"/>
    </source>
</evidence>
<sequence>MTNPTSSDSSQSHQTAPPIEDLIRLAACYSNRDQVEAAGFSFGTALKIGDVAAIDSRGRWRVGVIVRIGRLNAAVEYTTEGAIRDAADPRSSWTEPFRSIKTARFADIAVRPAAAPARPETAPRRPPGWTADRSRPGWPRMR</sequence>
<dbReference type="EMBL" id="BAAAQD010000056">
    <property type="protein sequence ID" value="GAA1575720.1"/>
    <property type="molecule type" value="Genomic_DNA"/>
</dbReference>
<gene>
    <name evidence="2" type="ORF">GCM10009827_116970</name>
</gene>
<name>A0ABP4P8A2_9ACTN</name>
<accession>A0ABP4P8A2</accession>
<evidence type="ECO:0000313" key="3">
    <source>
        <dbReference type="Proteomes" id="UP001501470"/>
    </source>
</evidence>
<organism evidence="2 3">
    <name type="scientific">Dactylosporangium maewongense</name>
    <dbReference type="NCBI Taxonomy" id="634393"/>
    <lineage>
        <taxon>Bacteria</taxon>
        <taxon>Bacillati</taxon>
        <taxon>Actinomycetota</taxon>
        <taxon>Actinomycetes</taxon>
        <taxon>Micromonosporales</taxon>
        <taxon>Micromonosporaceae</taxon>
        <taxon>Dactylosporangium</taxon>
    </lineage>
</organism>
<evidence type="ECO:0000313" key="2">
    <source>
        <dbReference type="EMBL" id="GAA1575720.1"/>
    </source>
</evidence>
<protein>
    <submittedName>
        <fullName evidence="2">Uncharacterized protein</fullName>
    </submittedName>
</protein>
<proteinExistence type="predicted"/>
<dbReference type="Proteomes" id="UP001501470">
    <property type="component" value="Unassembled WGS sequence"/>
</dbReference>
<reference evidence="3" key="1">
    <citation type="journal article" date="2019" name="Int. J. Syst. Evol. Microbiol.">
        <title>The Global Catalogue of Microorganisms (GCM) 10K type strain sequencing project: providing services to taxonomists for standard genome sequencing and annotation.</title>
        <authorList>
            <consortium name="The Broad Institute Genomics Platform"/>
            <consortium name="The Broad Institute Genome Sequencing Center for Infectious Disease"/>
            <person name="Wu L."/>
            <person name="Ma J."/>
        </authorList>
    </citation>
    <scope>NUCLEOTIDE SEQUENCE [LARGE SCALE GENOMIC DNA]</scope>
    <source>
        <strain evidence="3">JCM 15933</strain>
    </source>
</reference>